<protein>
    <submittedName>
        <fullName evidence="2">Uncharacterized protein</fullName>
    </submittedName>
</protein>
<reference evidence="2 3" key="1">
    <citation type="journal article" date="2016" name="Nat. Commun.">
        <title>Thousands of microbial genomes shed light on interconnected biogeochemical processes in an aquifer system.</title>
        <authorList>
            <person name="Anantharaman K."/>
            <person name="Brown C.T."/>
            <person name="Hug L.A."/>
            <person name="Sharon I."/>
            <person name="Castelle C.J."/>
            <person name="Probst A.J."/>
            <person name="Thomas B.C."/>
            <person name="Singh A."/>
            <person name="Wilkins M.J."/>
            <person name="Karaoz U."/>
            <person name="Brodie E.L."/>
            <person name="Williams K.H."/>
            <person name="Hubbard S.S."/>
            <person name="Banfield J.F."/>
        </authorList>
    </citation>
    <scope>NUCLEOTIDE SEQUENCE [LARGE SCALE GENOMIC DNA]</scope>
</reference>
<keyword evidence="1" id="KW-1133">Transmembrane helix</keyword>
<proteinExistence type="predicted"/>
<dbReference type="Proteomes" id="UP000179115">
    <property type="component" value="Unassembled WGS sequence"/>
</dbReference>
<sequence length="133" mass="14992">MESTLKAWIVTVALYSTVAPFLFLVLAPYFKIFNTSYRSWFLILLGTAVVSYLIPLLCWATGLSTFPFRILNGSPYIKIIGDAINVVVICFVFHHLLNRFYQASWKQSLLLFISSSVILFAVVFGVIYGLPSP</sequence>
<dbReference type="AlphaFoldDB" id="A0A1F6ECY3"/>
<evidence type="ECO:0000313" key="2">
    <source>
        <dbReference type="EMBL" id="OGG71467.1"/>
    </source>
</evidence>
<evidence type="ECO:0000313" key="3">
    <source>
        <dbReference type="Proteomes" id="UP000179115"/>
    </source>
</evidence>
<feature type="transmembrane region" description="Helical" evidence="1">
    <location>
        <begin position="6"/>
        <end position="29"/>
    </location>
</feature>
<keyword evidence="1" id="KW-0472">Membrane</keyword>
<feature type="transmembrane region" description="Helical" evidence="1">
    <location>
        <begin position="109"/>
        <end position="130"/>
    </location>
</feature>
<name>A0A1F6ECY3_9BACT</name>
<evidence type="ECO:0000256" key="1">
    <source>
        <dbReference type="SAM" id="Phobius"/>
    </source>
</evidence>
<keyword evidence="1" id="KW-0812">Transmembrane</keyword>
<dbReference type="EMBL" id="MFLV01000022">
    <property type="protein sequence ID" value="OGG71467.1"/>
    <property type="molecule type" value="Genomic_DNA"/>
</dbReference>
<organism evidence="2 3">
    <name type="scientific">Candidatus Kaiserbacteria bacterium RIFCSPLOWO2_01_FULL_51_21</name>
    <dbReference type="NCBI Taxonomy" id="1798508"/>
    <lineage>
        <taxon>Bacteria</taxon>
        <taxon>Candidatus Kaiseribacteriota</taxon>
    </lineage>
</organism>
<gene>
    <name evidence="2" type="ORF">A3A35_03430</name>
</gene>
<comment type="caution">
    <text evidence="2">The sequence shown here is derived from an EMBL/GenBank/DDBJ whole genome shotgun (WGS) entry which is preliminary data.</text>
</comment>
<feature type="transmembrane region" description="Helical" evidence="1">
    <location>
        <begin position="76"/>
        <end position="97"/>
    </location>
</feature>
<accession>A0A1F6ECY3</accession>
<feature type="transmembrane region" description="Helical" evidence="1">
    <location>
        <begin position="41"/>
        <end position="64"/>
    </location>
</feature>